<keyword evidence="4" id="KW-0249">Electron transport</keyword>
<dbReference type="PANTHER" id="PTHR30176">
    <property type="entry name" value="FERREDOXIN-TYPE PROTEIN NAPH"/>
    <property type="match status" value="1"/>
</dbReference>
<name>A0A437QCY1_9GAMM</name>
<evidence type="ECO:0000256" key="7">
    <source>
        <dbReference type="SAM" id="Phobius"/>
    </source>
</evidence>
<dbReference type="PANTHER" id="PTHR30176:SF3">
    <property type="entry name" value="FERREDOXIN-TYPE PROTEIN NAPH"/>
    <property type="match status" value="1"/>
</dbReference>
<keyword evidence="7" id="KW-0812">Transmembrane</keyword>
<evidence type="ECO:0000256" key="4">
    <source>
        <dbReference type="ARBA" id="ARBA00022982"/>
    </source>
</evidence>
<evidence type="ECO:0000256" key="5">
    <source>
        <dbReference type="ARBA" id="ARBA00023004"/>
    </source>
</evidence>
<reference evidence="9 10" key="1">
    <citation type="submission" date="2019-01" db="EMBL/GenBank/DDBJ databases">
        <authorList>
            <person name="Chen W.-M."/>
        </authorList>
    </citation>
    <scope>NUCLEOTIDE SEQUENCE [LARGE SCALE GENOMIC DNA]</scope>
    <source>
        <strain evidence="9 10">HPM-16</strain>
    </source>
</reference>
<keyword evidence="1" id="KW-0813">Transport</keyword>
<dbReference type="InterPro" id="IPR017900">
    <property type="entry name" value="4Fe4S_Fe_S_CS"/>
</dbReference>
<keyword evidence="7" id="KW-0472">Membrane</keyword>
<feature type="transmembrane region" description="Helical" evidence="7">
    <location>
        <begin position="153"/>
        <end position="171"/>
    </location>
</feature>
<evidence type="ECO:0000256" key="2">
    <source>
        <dbReference type="ARBA" id="ARBA00022485"/>
    </source>
</evidence>
<evidence type="ECO:0000259" key="8">
    <source>
        <dbReference type="PROSITE" id="PS51379"/>
    </source>
</evidence>
<dbReference type="Pfam" id="PF13746">
    <property type="entry name" value="Fer4_18"/>
    <property type="match status" value="1"/>
</dbReference>
<protein>
    <submittedName>
        <fullName evidence="9">Cytochrome c oxidase accessory protein CcoG</fullName>
    </submittedName>
</protein>
<dbReference type="AlphaFoldDB" id="A0A437QCY1"/>
<dbReference type="Gene3D" id="2.60.40.10">
    <property type="entry name" value="Immunoglobulins"/>
    <property type="match status" value="1"/>
</dbReference>
<evidence type="ECO:0000256" key="1">
    <source>
        <dbReference type="ARBA" id="ARBA00022448"/>
    </source>
</evidence>
<evidence type="ECO:0000256" key="3">
    <source>
        <dbReference type="ARBA" id="ARBA00022723"/>
    </source>
</evidence>
<keyword evidence="7" id="KW-1133">Transmembrane helix</keyword>
<keyword evidence="2" id="KW-0004">4Fe-4S</keyword>
<accession>A0A437QCY1</accession>
<keyword evidence="5" id="KW-0408">Iron</keyword>
<organism evidence="9 10">
    <name type="scientific">Neptunomonas marina</name>
    <dbReference type="NCBI Taxonomy" id="1815562"/>
    <lineage>
        <taxon>Bacteria</taxon>
        <taxon>Pseudomonadati</taxon>
        <taxon>Pseudomonadota</taxon>
        <taxon>Gammaproteobacteria</taxon>
        <taxon>Oceanospirillales</taxon>
        <taxon>Oceanospirillaceae</taxon>
        <taxon>Neptunomonas</taxon>
    </lineage>
</organism>
<dbReference type="PROSITE" id="PS00198">
    <property type="entry name" value="4FE4S_FER_1"/>
    <property type="match status" value="1"/>
</dbReference>
<feature type="domain" description="4Fe-4S ferredoxin-type" evidence="8">
    <location>
        <begin position="244"/>
        <end position="272"/>
    </location>
</feature>
<dbReference type="InterPro" id="IPR013783">
    <property type="entry name" value="Ig-like_fold"/>
</dbReference>
<dbReference type="EMBL" id="SACQ01000001">
    <property type="protein sequence ID" value="RVU32386.1"/>
    <property type="molecule type" value="Genomic_DNA"/>
</dbReference>
<proteinExistence type="predicted"/>
<sequence>MQKIPVQQVDPVALTAADKIHVRLTEGRFQNLRRFISWPLMFAYFALVWVQFDGRPWLLFDFAERHILLFGNTLSWHDLPALAGIMIAGACLLFFLAVGWGRVWCGFACPQSIWTWVFIRIERWTEGRATERAKNEKLPLRSTRLARRVAKHLLWIAFATLTAITFTGYFIPVRELTSSLLTGTASLSVIGWLICMAALTYTNAGLVREKICLHACPYSRFQGVMFDLDTRTVMYDAARGEPRRGAESTQGDCIDCGICVKVCPTGIDIRDGLQAACIDCGACIDACDAVMEKIKKPLGLIRFASEKQLQKAPSPIYRPRLAGYFAVLTLAVSGVVYGLQQPTELLVEIRRDRGALFYSPQQDVVCNRYLIKIENFGNEAQFTLSLESNLDARLEGKTAIATHEMGQWLPYSVCATEPEQARQKIAIAFTGLDVHVTKETTFITAVR</sequence>
<evidence type="ECO:0000256" key="6">
    <source>
        <dbReference type="ARBA" id="ARBA00023014"/>
    </source>
</evidence>
<keyword evidence="10" id="KW-1185">Reference proteome</keyword>
<feature type="transmembrane region" description="Helical" evidence="7">
    <location>
        <begin position="321"/>
        <end position="339"/>
    </location>
</feature>
<dbReference type="Pfam" id="PF11614">
    <property type="entry name" value="FixG_C"/>
    <property type="match status" value="1"/>
</dbReference>
<dbReference type="GO" id="GO:0046872">
    <property type="term" value="F:metal ion binding"/>
    <property type="evidence" value="ECO:0007669"/>
    <property type="project" value="UniProtKB-KW"/>
</dbReference>
<dbReference type="GO" id="GO:0005886">
    <property type="term" value="C:plasma membrane"/>
    <property type="evidence" value="ECO:0007669"/>
    <property type="project" value="TreeGrafter"/>
</dbReference>
<evidence type="ECO:0000313" key="9">
    <source>
        <dbReference type="EMBL" id="RVU32386.1"/>
    </source>
</evidence>
<dbReference type="RefSeq" id="WP_127692555.1">
    <property type="nucleotide sequence ID" value="NZ_SACQ01000001.1"/>
</dbReference>
<dbReference type="NCBIfam" id="TIGR02745">
    <property type="entry name" value="ccoG_rdxA_fixG"/>
    <property type="match status" value="1"/>
</dbReference>
<feature type="transmembrane region" description="Helical" evidence="7">
    <location>
        <begin position="35"/>
        <end position="52"/>
    </location>
</feature>
<dbReference type="Gene3D" id="3.30.70.20">
    <property type="match status" value="1"/>
</dbReference>
<dbReference type="InterPro" id="IPR051684">
    <property type="entry name" value="Electron_Trans/Redox"/>
</dbReference>
<keyword evidence="6" id="KW-0411">Iron-sulfur</keyword>
<dbReference type="InterPro" id="IPR017896">
    <property type="entry name" value="4Fe4S_Fe-S-bd"/>
</dbReference>
<feature type="transmembrane region" description="Helical" evidence="7">
    <location>
        <begin position="79"/>
        <end position="98"/>
    </location>
</feature>
<dbReference type="Proteomes" id="UP000282818">
    <property type="component" value="Unassembled WGS sequence"/>
</dbReference>
<comment type="caution">
    <text evidence="9">The sequence shown here is derived from an EMBL/GenBank/DDBJ whole genome shotgun (WGS) entry which is preliminary data.</text>
</comment>
<dbReference type="InterPro" id="IPR014116">
    <property type="entry name" value="Cyt_c_oxidase_cbb3_FixG"/>
</dbReference>
<keyword evidence="3" id="KW-0479">Metal-binding</keyword>
<dbReference type="PROSITE" id="PS51379">
    <property type="entry name" value="4FE4S_FER_2"/>
    <property type="match status" value="1"/>
</dbReference>
<feature type="transmembrane region" description="Helical" evidence="7">
    <location>
        <begin position="183"/>
        <end position="201"/>
    </location>
</feature>
<dbReference type="GO" id="GO:0051539">
    <property type="term" value="F:4 iron, 4 sulfur cluster binding"/>
    <property type="evidence" value="ECO:0007669"/>
    <property type="project" value="UniProtKB-KW"/>
</dbReference>
<dbReference type="InterPro" id="IPR032879">
    <property type="entry name" value="FixG_C"/>
</dbReference>
<gene>
    <name evidence="9" type="primary">ccoG</name>
    <name evidence="9" type="ORF">EOE65_01665</name>
</gene>
<evidence type="ECO:0000313" key="10">
    <source>
        <dbReference type="Proteomes" id="UP000282818"/>
    </source>
</evidence>
<dbReference type="SUPFAM" id="SSF54862">
    <property type="entry name" value="4Fe-4S ferredoxins"/>
    <property type="match status" value="1"/>
</dbReference>